<dbReference type="RefSeq" id="WP_380719743.1">
    <property type="nucleotide sequence ID" value="NZ_JBHTLK010000009.1"/>
</dbReference>
<evidence type="ECO:0000313" key="2">
    <source>
        <dbReference type="Proteomes" id="UP001597168"/>
    </source>
</evidence>
<protein>
    <recommendedName>
        <fullName evidence="3">Amidase</fullName>
    </recommendedName>
</protein>
<sequence length="47" mass="4999">MPAGFVGDLPVGLTSMAVRDEDAEVLRLAAAFEQAADAGRPPRYLPR</sequence>
<evidence type="ECO:0000313" key="1">
    <source>
        <dbReference type="EMBL" id="MFD1146226.1"/>
    </source>
</evidence>
<accession>A0ABW3QM32</accession>
<name>A0ABW3QM32_9PSEU</name>
<dbReference type="InterPro" id="IPR036928">
    <property type="entry name" value="AS_sf"/>
</dbReference>
<dbReference type="EMBL" id="JBHTLK010000009">
    <property type="protein sequence ID" value="MFD1146226.1"/>
    <property type="molecule type" value="Genomic_DNA"/>
</dbReference>
<comment type="caution">
    <text evidence="1">The sequence shown here is derived from an EMBL/GenBank/DDBJ whole genome shotgun (WGS) entry which is preliminary data.</text>
</comment>
<dbReference type="Gene3D" id="3.90.1300.10">
    <property type="entry name" value="Amidase signature (AS) domain"/>
    <property type="match status" value="1"/>
</dbReference>
<dbReference type="SUPFAM" id="SSF75304">
    <property type="entry name" value="Amidase signature (AS) enzymes"/>
    <property type="match status" value="1"/>
</dbReference>
<keyword evidence="2" id="KW-1185">Reference proteome</keyword>
<reference evidence="2" key="1">
    <citation type="journal article" date="2019" name="Int. J. Syst. Evol. Microbiol.">
        <title>The Global Catalogue of Microorganisms (GCM) 10K type strain sequencing project: providing services to taxonomists for standard genome sequencing and annotation.</title>
        <authorList>
            <consortium name="The Broad Institute Genomics Platform"/>
            <consortium name="The Broad Institute Genome Sequencing Center for Infectious Disease"/>
            <person name="Wu L."/>
            <person name="Ma J."/>
        </authorList>
    </citation>
    <scope>NUCLEOTIDE SEQUENCE [LARGE SCALE GENOMIC DNA]</scope>
    <source>
        <strain evidence="2">CCUG 60214</strain>
    </source>
</reference>
<gene>
    <name evidence="1" type="ORF">ACFQ3T_03730</name>
</gene>
<organism evidence="1 2">
    <name type="scientific">Saccharothrix hoggarensis</name>
    <dbReference type="NCBI Taxonomy" id="913853"/>
    <lineage>
        <taxon>Bacteria</taxon>
        <taxon>Bacillati</taxon>
        <taxon>Actinomycetota</taxon>
        <taxon>Actinomycetes</taxon>
        <taxon>Pseudonocardiales</taxon>
        <taxon>Pseudonocardiaceae</taxon>
        <taxon>Saccharothrix</taxon>
    </lineage>
</organism>
<evidence type="ECO:0008006" key="3">
    <source>
        <dbReference type="Google" id="ProtNLM"/>
    </source>
</evidence>
<dbReference type="Proteomes" id="UP001597168">
    <property type="component" value="Unassembled WGS sequence"/>
</dbReference>
<proteinExistence type="predicted"/>